<comment type="similarity">
    <text evidence="3 12">Belongs to the glycosyl hydrolase 10 (cellulase F) family.</text>
</comment>
<gene>
    <name evidence="16" type="ORF">SAMN05720606_10853</name>
</gene>
<dbReference type="InterPro" id="IPR017853">
    <property type="entry name" value="GH"/>
</dbReference>
<protein>
    <recommendedName>
        <fullName evidence="12">Beta-xylanase</fullName>
        <ecNumber evidence="12">3.2.1.8</ecNumber>
    </recommendedName>
</protein>
<evidence type="ECO:0000256" key="4">
    <source>
        <dbReference type="ARBA" id="ARBA00022651"/>
    </source>
</evidence>
<proteinExistence type="inferred from homology"/>
<dbReference type="UniPathway" id="UPA00114"/>
<evidence type="ECO:0000256" key="3">
    <source>
        <dbReference type="ARBA" id="ARBA00007495"/>
    </source>
</evidence>
<evidence type="ECO:0000256" key="1">
    <source>
        <dbReference type="ARBA" id="ARBA00000681"/>
    </source>
</evidence>
<feature type="domain" description="GH10" evidence="15">
    <location>
        <begin position="368"/>
        <end position="713"/>
    </location>
</feature>
<dbReference type="EMBL" id="FMVM01000008">
    <property type="protein sequence ID" value="SCY71427.1"/>
    <property type="molecule type" value="Genomic_DNA"/>
</dbReference>
<keyword evidence="17" id="KW-1185">Reference proteome</keyword>
<feature type="region of interest" description="Disordered" evidence="13">
    <location>
        <begin position="800"/>
        <end position="819"/>
    </location>
</feature>
<keyword evidence="9 12" id="KW-0326">Glycosidase</keyword>
<dbReference type="Pfam" id="PF00331">
    <property type="entry name" value="Glyco_hydro_10"/>
    <property type="match status" value="1"/>
</dbReference>
<reference evidence="17" key="1">
    <citation type="submission" date="2016-10" db="EMBL/GenBank/DDBJ databases">
        <authorList>
            <person name="Varghese N."/>
            <person name="Submissions S."/>
        </authorList>
    </citation>
    <scope>NUCLEOTIDE SEQUENCE [LARGE SCALE GENOMIC DNA]</scope>
    <source>
        <strain evidence="17">BL9</strain>
    </source>
</reference>
<dbReference type="GO" id="GO:0045493">
    <property type="term" value="P:xylan catabolic process"/>
    <property type="evidence" value="ECO:0007669"/>
    <property type="project" value="UniProtKB-UniPathway"/>
</dbReference>
<dbReference type="SMART" id="SM00633">
    <property type="entry name" value="Glyco_10"/>
    <property type="match status" value="1"/>
</dbReference>
<keyword evidence="7 12" id="KW-0378">Hydrolase</keyword>
<dbReference type="PRINTS" id="PR00134">
    <property type="entry name" value="GLHYDRLASE10"/>
</dbReference>
<evidence type="ECO:0000256" key="7">
    <source>
        <dbReference type="ARBA" id="ARBA00022801"/>
    </source>
</evidence>
<dbReference type="Gene3D" id="2.60.120.260">
    <property type="entry name" value="Galactose-binding domain-like"/>
    <property type="match status" value="2"/>
</dbReference>
<comment type="pathway">
    <text evidence="2">Glycan degradation; xylan degradation.</text>
</comment>
<keyword evidence="10 12" id="KW-0624">Polysaccharide degradation</keyword>
<evidence type="ECO:0000256" key="6">
    <source>
        <dbReference type="ARBA" id="ARBA00022737"/>
    </source>
</evidence>
<dbReference type="Gene3D" id="2.60.40.1190">
    <property type="match status" value="2"/>
</dbReference>
<dbReference type="CDD" id="cd00005">
    <property type="entry name" value="CBM9_like_1"/>
    <property type="match status" value="1"/>
</dbReference>
<dbReference type="GO" id="GO:0030246">
    <property type="term" value="F:carbohydrate binding"/>
    <property type="evidence" value="ECO:0007669"/>
    <property type="project" value="InterPro"/>
</dbReference>
<organism evidence="16 17">
    <name type="scientific">Paenibacillus polysaccharolyticus</name>
    <dbReference type="NCBI Taxonomy" id="582692"/>
    <lineage>
        <taxon>Bacteria</taxon>
        <taxon>Bacillati</taxon>
        <taxon>Bacillota</taxon>
        <taxon>Bacilli</taxon>
        <taxon>Bacillales</taxon>
        <taxon>Paenibacillaceae</taxon>
        <taxon>Paenibacillus</taxon>
    </lineage>
</organism>
<keyword evidence="8 12" id="KW-0119">Carbohydrate metabolism</keyword>
<evidence type="ECO:0000256" key="11">
    <source>
        <dbReference type="PROSITE-ProRule" id="PRU10061"/>
    </source>
</evidence>
<evidence type="ECO:0000256" key="2">
    <source>
        <dbReference type="ARBA" id="ARBA00004851"/>
    </source>
</evidence>
<dbReference type="EC" id="3.2.1.8" evidence="12"/>
<dbReference type="SUPFAM" id="SSF51445">
    <property type="entry name" value="(Trans)glycosidases"/>
    <property type="match status" value="1"/>
</dbReference>
<evidence type="ECO:0000256" key="10">
    <source>
        <dbReference type="ARBA" id="ARBA00023326"/>
    </source>
</evidence>
<accession>A0A1G5I5X1</accession>
<keyword evidence="4 16" id="KW-0858">Xylan degradation</keyword>
<feature type="chain" id="PRO_5039697595" description="Beta-xylanase" evidence="14">
    <location>
        <begin position="25"/>
        <end position="1089"/>
    </location>
</feature>
<evidence type="ECO:0000256" key="12">
    <source>
        <dbReference type="RuleBase" id="RU361174"/>
    </source>
</evidence>
<dbReference type="PANTHER" id="PTHR31490:SF90">
    <property type="entry name" value="ENDO-1,4-BETA-XYLANASE A"/>
    <property type="match status" value="1"/>
</dbReference>
<dbReference type="STRING" id="582692.SAMN05720606_10853"/>
<dbReference type="SUPFAM" id="SSF49785">
    <property type="entry name" value="Galactose-binding domain-like"/>
    <property type="match status" value="2"/>
</dbReference>
<dbReference type="Proteomes" id="UP000198538">
    <property type="component" value="Unassembled WGS sequence"/>
</dbReference>
<dbReference type="CDD" id="cd00241">
    <property type="entry name" value="DOMON_like"/>
    <property type="match status" value="1"/>
</dbReference>
<feature type="active site" description="Nucleophile" evidence="11">
    <location>
        <position position="623"/>
    </location>
</feature>
<evidence type="ECO:0000256" key="9">
    <source>
        <dbReference type="ARBA" id="ARBA00023295"/>
    </source>
</evidence>
<evidence type="ECO:0000313" key="16">
    <source>
        <dbReference type="EMBL" id="SCY71427.1"/>
    </source>
</evidence>
<dbReference type="Pfam" id="PF06452">
    <property type="entry name" value="CBM9_1"/>
    <property type="match status" value="2"/>
</dbReference>
<evidence type="ECO:0000256" key="8">
    <source>
        <dbReference type="ARBA" id="ARBA00023277"/>
    </source>
</evidence>
<evidence type="ECO:0000256" key="13">
    <source>
        <dbReference type="SAM" id="MobiDB-lite"/>
    </source>
</evidence>
<dbReference type="InterPro" id="IPR001000">
    <property type="entry name" value="GH10_dom"/>
</dbReference>
<name>A0A1G5I5X1_9BACL</name>
<dbReference type="GO" id="GO:0031176">
    <property type="term" value="F:endo-1,4-beta-xylanase activity"/>
    <property type="evidence" value="ECO:0007669"/>
    <property type="project" value="UniProtKB-EC"/>
</dbReference>
<evidence type="ECO:0000313" key="17">
    <source>
        <dbReference type="Proteomes" id="UP000198538"/>
    </source>
</evidence>
<dbReference type="InterPro" id="IPR008979">
    <property type="entry name" value="Galactose-bd-like_sf"/>
</dbReference>
<keyword evidence="5 14" id="KW-0732">Signal</keyword>
<dbReference type="InterPro" id="IPR010502">
    <property type="entry name" value="Carb-bd_dom_fam9"/>
</dbReference>
<keyword evidence="6" id="KW-0677">Repeat</keyword>
<dbReference type="SUPFAM" id="SSF49344">
    <property type="entry name" value="CBD9-like"/>
    <property type="match status" value="2"/>
</dbReference>
<dbReference type="PROSITE" id="PS51760">
    <property type="entry name" value="GH10_2"/>
    <property type="match status" value="1"/>
</dbReference>
<evidence type="ECO:0000256" key="5">
    <source>
        <dbReference type="ARBA" id="ARBA00022729"/>
    </source>
</evidence>
<evidence type="ECO:0000259" key="15">
    <source>
        <dbReference type="PROSITE" id="PS51760"/>
    </source>
</evidence>
<dbReference type="InterPro" id="IPR003305">
    <property type="entry name" value="CenC_carb-bd"/>
</dbReference>
<dbReference type="Gene3D" id="3.20.20.80">
    <property type="entry name" value="Glycosidases"/>
    <property type="match status" value="1"/>
</dbReference>
<sequence length="1089" mass="120161">MRGKWLRLCLAATLIFSLLPGIGAGEQKASAANAGDILLSHSFEDGTTQGWTARGGVTVGLTGDQAYQGTRSLKTTGRTEAWNGPSLSLSDVVDKNAVVEISGYVKLVAGSAPANLKFTVERRDGNGDAQYDQVNAAEQVTDQKWVKLQGQYSYEQGSGLQLYLESTDATAAYLLDEFQIRLVKPASENPGEPGEPGEPGKALFNANFEDGNIGKWKPRGTEKLEVVSGIGHNSNRSLKTSSRTETYHGPLVEVLPYLQKGSTVHVSFWAMYDEGPATQVINGSLEKEFNGDAAKLEYATFASTTLNKGQWKKIEADVIVPAESTGVSGLRMYAETPWKQSSEVTETDTIPFYIDDVQITATEAIAIEKDIPDLAKTLGTSYALGAAIDQTALDPQDPHSDLLKKHFKSITAGNFMKMDAMQPTEGNFVWSEADRLVNFAAANNMEVRGHTLLWHSQVPDWFFTDPNDPSKPATREQLLKRMKTHIQTIVSRYKGKVHTWDVVNEVISDGGGLRDQASNSKWRDIIGDVDGDGDDSDYIELAFRYAREADPNAVLVINDYGIEGSVSKMNDMVKLVEKLLAKGTPIDAIGFQMHVSMYGPDVKQIREAFNRAVALGVHIQVTELDMSIYSGNSEQEKPVTDEMMLEQAYRYRALFDLFKEFDDRGVMDSVTLWGLADDGTWLDDFPVKGRKDAPLLFDRKLKAKPAYWALVDPASLPVYRNEWTAAQAKVSLPDRKGQEDILWGAVQAKPVSHVIEGTAGTTGQVKTLWDGKKLNLRIEVKDATRQKGDQVEVFVSPDDMATSKKNTTPKDGQYVFHRDGGKGKDQKLYQVKEDKSGYIVYASLPFSAADLAESKVLSLDFRITDKQPNNKTSIIVWNDTNNQQPQKKESRGKLKLGPALKQVKVSYGTPVVDGKEDKLWKKAVTITTDVKVAGNAGAKAKAKLLWDEKYLYVLADVKDPLLSKKSANAHEQDSIELFIDLNKNQTSSYEDDDAQYRVNFDNETSFGGNARKELFKSSTRLTKDGYVVEAAIPLENVNAKQSKWIGFDLQVNDDGAGDGKRSSVFMWSDPSGNSYRDTSGFGSLLLVKK</sequence>
<dbReference type="InterPro" id="IPR031158">
    <property type="entry name" value="GH10_AS"/>
</dbReference>
<dbReference type="InterPro" id="IPR044846">
    <property type="entry name" value="GH10"/>
</dbReference>
<comment type="catalytic activity">
    <reaction evidence="1 12">
        <text>Endohydrolysis of (1-&gt;4)-beta-D-xylosidic linkages in xylans.</text>
        <dbReference type="EC" id="3.2.1.8"/>
    </reaction>
</comment>
<dbReference type="RefSeq" id="WP_090919971.1">
    <property type="nucleotide sequence ID" value="NZ_FMVM01000008.1"/>
</dbReference>
<dbReference type="AlphaFoldDB" id="A0A1G5I5X1"/>
<feature type="signal peptide" evidence="14">
    <location>
        <begin position="1"/>
        <end position="24"/>
    </location>
</feature>
<dbReference type="PANTHER" id="PTHR31490">
    <property type="entry name" value="GLYCOSYL HYDROLASE"/>
    <property type="match status" value="1"/>
</dbReference>
<dbReference type="PROSITE" id="PS00591">
    <property type="entry name" value="GH10_1"/>
    <property type="match status" value="1"/>
</dbReference>
<dbReference type="Pfam" id="PF02018">
    <property type="entry name" value="CBM_4_9"/>
    <property type="match status" value="2"/>
</dbReference>
<evidence type="ECO:0000256" key="14">
    <source>
        <dbReference type="SAM" id="SignalP"/>
    </source>
</evidence>